<keyword evidence="1" id="KW-0863">Zinc-finger</keyword>
<accession>A0AAV5WPA2</accession>
<proteinExistence type="predicted"/>
<comment type="caution">
    <text evidence="3">The sequence shown here is derived from an EMBL/GenBank/DDBJ whole genome shotgun (WGS) entry which is preliminary data.</text>
</comment>
<evidence type="ECO:0000313" key="3">
    <source>
        <dbReference type="EMBL" id="GMT33213.1"/>
    </source>
</evidence>
<dbReference type="AlphaFoldDB" id="A0AAV5WPA2"/>
<name>A0AAV5WPA2_9BILA</name>
<keyword evidence="4" id="KW-1185">Reference proteome</keyword>
<gene>
    <name evidence="3" type="ORF">PFISCL1PPCAC_24510</name>
</gene>
<keyword evidence="1" id="KW-0862">Zinc</keyword>
<evidence type="ECO:0000313" key="4">
    <source>
        <dbReference type="Proteomes" id="UP001432322"/>
    </source>
</evidence>
<organism evidence="3 4">
    <name type="scientific">Pristionchus fissidentatus</name>
    <dbReference type="NCBI Taxonomy" id="1538716"/>
    <lineage>
        <taxon>Eukaryota</taxon>
        <taxon>Metazoa</taxon>
        <taxon>Ecdysozoa</taxon>
        <taxon>Nematoda</taxon>
        <taxon>Chromadorea</taxon>
        <taxon>Rhabditida</taxon>
        <taxon>Rhabditina</taxon>
        <taxon>Diplogasteromorpha</taxon>
        <taxon>Diplogasteroidea</taxon>
        <taxon>Neodiplogasteridae</taxon>
        <taxon>Pristionchus</taxon>
    </lineage>
</organism>
<dbReference type="Proteomes" id="UP001432322">
    <property type="component" value="Unassembled WGS sequence"/>
</dbReference>
<sequence>DQQCLRCKKMVLRCLMTAHCQNHIKVLEAALDTDDVRFIPILSCPFCKNVDFVSLGDVHYHMELTHKALLKYESPLIFVCKLKKCKASFSNLRSLCDHWKKHKARPGMTFDQAAADSALKHARLLLKQEDEKKERERKK</sequence>
<keyword evidence="1" id="KW-0479">Metal-binding</keyword>
<dbReference type="EMBL" id="BTSY01000006">
    <property type="protein sequence ID" value="GMT33213.1"/>
    <property type="molecule type" value="Genomic_DNA"/>
</dbReference>
<dbReference type="GO" id="GO:0008270">
    <property type="term" value="F:zinc ion binding"/>
    <property type="evidence" value="ECO:0007669"/>
    <property type="project" value="UniProtKB-KW"/>
</dbReference>
<dbReference type="InterPro" id="IPR013087">
    <property type="entry name" value="Znf_C2H2_type"/>
</dbReference>
<reference evidence="3" key="1">
    <citation type="submission" date="2023-10" db="EMBL/GenBank/DDBJ databases">
        <title>Genome assembly of Pristionchus species.</title>
        <authorList>
            <person name="Yoshida K."/>
            <person name="Sommer R.J."/>
        </authorList>
    </citation>
    <scope>NUCLEOTIDE SEQUENCE</scope>
    <source>
        <strain evidence="3">RS5133</strain>
    </source>
</reference>
<feature type="non-terminal residue" evidence="3">
    <location>
        <position position="1"/>
    </location>
</feature>
<evidence type="ECO:0000259" key="2">
    <source>
        <dbReference type="PROSITE" id="PS50157"/>
    </source>
</evidence>
<dbReference type="PROSITE" id="PS00028">
    <property type="entry name" value="ZINC_FINGER_C2H2_1"/>
    <property type="match status" value="1"/>
</dbReference>
<dbReference type="SMART" id="SM00355">
    <property type="entry name" value="ZnF_C2H2"/>
    <property type="match status" value="2"/>
</dbReference>
<feature type="domain" description="C2H2-type" evidence="2">
    <location>
        <begin position="78"/>
        <end position="107"/>
    </location>
</feature>
<dbReference type="PROSITE" id="PS50157">
    <property type="entry name" value="ZINC_FINGER_C2H2_2"/>
    <property type="match status" value="1"/>
</dbReference>
<evidence type="ECO:0000256" key="1">
    <source>
        <dbReference type="PROSITE-ProRule" id="PRU00042"/>
    </source>
</evidence>
<protein>
    <recommendedName>
        <fullName evidence="2">C2H2-type domain-containing protein</fullName>
    </recommendedName>
</protein>
<dbReference type="Gene3D" id="3.30.160.60">
    <property type="entry name" value="Classic Zinc Finger"/>
    <property type="match status" value="1"/>
</dbReference>